<dbReference type="OrthoDB" id="2011998at2759"/>
<dbReference type="CDD" id="cd02883">
    <property type="entry name" value="NUDIX_Hydrolase"/>
    <property type="match status" value="1"/>
</dbReference>
<organism evidence="2">
    <name type="scientific">Perkinsus marinus (strain ATCC 50983 / TXsc)</name>
    <dbReference type="NCBI Taxonomy" id="423536"/>
    <lineage>
        <taxon>Eukaryota</taxon>
        <taxon>Sar</taxon>
        <taxon>Alveolata</taxon>
        <taxon>Perkinsozoa</taxon>
        <taxon>Perkinsea</taxon>
        <taxon>Perkinsida</taxon>
        <taxon>Perkinsidae</taxon>
        <taxon>Perkinsus</taxon>
    </lineage>
</organism>
<dbReference type="AlphaFoldDB" id="C5LCU2"/>
<dbReference type="RefSeq" id="XP_002773629.1">
    <property type="nucleotide sequence ID" value="XM_002773583.1"/>
</dbReference>
<evidence type="ECO:0000313" key="1">
    <source>
        <dbReference type="EMBL" id="EER05445.1"/>
    </source>
</evidence>
<dbReference type="SUPFAM" id="SSF55811">
    <property type="entry name" value="Nudix"/>
    <property type="match status" value="1"/>
</dbReference>
<sequence>MIDGDIDNRHGIVVEDEKDTTTVSINHNIHSTSHSSSHYADPDVWSPTKEYKLRAGCVVYDESGTNILLVNSTRHGSDRMTHTIPSGKVESFDQDLETAASEFRERMWCSVSRALSLLGRKKPHYRLALHMAANKVDGNDEKQKKMMIDSTNGVVLLNIDDDQDGAHQLTPPPPQAQATRIPILLMIYYLRKMMMKIMMIMMKSV</sequence>
<dbReference type="EMBL" id="GG680922">
    <property type="protein sequence ID" value="EER05445.1"/>
    <property type="molecule type" value="Genomic_DNA"/>
</dbReference>
<dbReference type="Gene3D" id="3.90.79.10">
    <property type="entry name" value="Nucleoside Triphosphate Pyrophosphohydrolase"/>
    <property type="match status" value="1"/>
</dbReference>
<evidence type="ECO:0000313" key="2">
    <source>
        <dbReference type="Proteomes" id="UP000007800"/>
    </source>
</evidence>
<protein>
    <submittedName>
        <fullName evidence="1">Uncharacterized protein</fullName>
    </submittedName>
</protein>
<proteinExistence type="predicted"/>
<reference evidence="1 2" key="1">
    <citation type="submission" date="2008-07" db="EMBL/GenBank/DDBJ databases">
        <authorList>
            <person name="El-Sayed N."/>
            <person name="Caler E."/>
            <person name="Inman J."/>
            <person name="Amedeo P."/>
            <person name="Hass B."/>
            <person name="Wortman J."/>
        </authorList>
    </citation>
    <scope>NUCLEOTIDE SEQUENCE [LARGE SCALE GENOMIC DNA]</scope>
    <source>
        <strain evidence="2">ATCC 50983 / TXsc</strain>
    </source>
</reference>
<name>C5LCU2_PERM5</name>
<dbReference type="Proteomes" id="UP000007800">
    <property type="component" value="Unassembled WGS sequence"/>
</dbReference>
<keyword evidence="2" id="KW-1185">Reference proteome</keyword>
<dbReference type="InParanoid" id="C5LCU2"/>
<dbReference type="InterPro" id="IPR015797">
    <property type="entry name" value="NUDIX_hydrolase-like_dom_sf"/>
</dbReference>
<accession>C5LCU2</accession>
<gene>
    <name evidence="1" type="ORF">Pmar_PMAR028934</name>
</gene>
<dbReference type="GeneID" id="9041735"/>